<dbReference type="SUPFAM" id="SSF56281">
    <property type="entry name" value="Metallo-hydrolase/oxidoreductase"/>
    <property type="match status" value="1"/>
</dbReference>
<organism evidence="2 3">
    <name type="scientific">Planobispora longispora</name>
    <dbReference type="NCBI Taxonomy" id="28887"/>
    <lineage>
        <taxon>Bacteria</taxon>
        <taxon>Bacillati</taxon>
        <taxon>Actinomycetota</taxon>
        <taxon>Actinomycetes</taxon>
        <taxon>Streptosporangiales</taxon>
        <taxon>Streptosporangiaceae</taxon>
        <taxon>Planobispora</taxon>
    </lineage>
</organism>
<accession>A0A8J3RT42</accession>
<dbReference type="InterPro" id="IPR050855">
    <property type="entry name" value="NDM-1-like"/>
</dbReference>
<dbReference type="RefSeq" id="WP_203895264.1">
    <property type="nucleotide sequence ID" value="NZ_BOOH01000065.1"/>
</dbReference>
<protein>
    <recommendedName>
        <fullName evidence="1">Metallo-beta-lactamase domain-containing protein</fullName>
    </recommendedName>
</protein>
<gene>
    <name evidence="2" type="ORF">Plo01_72790</name>
</gene>
<dbReference type="PANTHER" id="PTHR42951:SF4">
    <property type="entry name" value="ACYL-COENZYME A THIOESTERASE MBLAC2"/>
    <property type="match status" value="1"/>
</dbReference>
<dbReference type="InterPro" id="IPR001279">
    <property type="entry name" value="Metallo-B-lactamas"/>
</dbReference>
<dbReference type="Gene3D" id="3.60.15.10">
    <property type="entry name" value="Ribonuclease Z/Hydroxyacylglutathione hydrolase-like"/>
    <property type="match status" value="1"/>
</dbReference>
<evidence type="ECO:0000313" key="2">
    <source>
        <dbReference type="EMBL" id="GIH80850.1"/>
    </source>
</evidence>
<dbReference type="EMBL" id="BOOH01000065">
    <property type="protein sequence ID" value="GIH80850.1"/>
    <property type="molecule type" value="Genomic_DNA"/>
</dbReference>
<evidence type="ECO:0000259" key="1">
    <source>
        <dbReference type="SMART" id="SM00849"/>
    </source>
</evidence>
<name>A0A8J3RT42_9ACTN</name>
<dbReference type="AlphaFoldDB" id="A0A8J3RT42"/>
<evidence type="ECO:0000313" key="3">
    <source>
        <dbReference type="Proteomes" id="UP000616724"/>
    </source>
</evidence>
<comment type="caution">
    <text evidence="2">The sequence shown here is derived from an EMBL/GenBank/DDBJ whole genome shotgun (WGS) entry which is preliminary data.</text>
</comment>
<dbReference type="InterPro" id="IPR036866">
    <property type="entry name" value="RibonucZ/Hydroxyglut_hydro"/>
</dbReference>
<dbReference type="SMART" id="SM00849">
    <property type="entry name" value="Lactamase_B"/>
    <property type="match status" value="1"/>
</dbReference>
<reference evidence="2 3" key="1">
    <citation type="submission" date="2021-01" db="EMBL/GenBank/DDBJ databases">
        <title>Whole genome shotgun sequence of Planobispora longispora NBRC 13918.</title>
        <authorList>
            <person name="Komaki H."/>
            <person name="Tamura T."/>
        </authorList>
    </citation>
    <scope>NUCLEOTIDE SEQUENCE [LARGE SCALE GENOMIC DNA]</scope>
    <source>
        <strain evidence="2 3">NBRC 13918</strain>
    </source>
</reference>
<dbReference type="PANTHER" id="PTHR42951">
    <property type="entry name" value="METALLO-BETA-LACTAMASE DOMAIN-CONTAINING"/>
    <property type="match status" value="1"/>
</dbReference>
<feature type="domain" description="Metallo-beta-lactamase" evidence="1">
    <location>
        <begin position="61"/>
        <end position="233"/>
    </location>
</feature>
<sequence>MDTAISLIDFTAVTPQPRPLDVRWIHGSPSAKHNTDPDIQAHRYDEHTFILRQNMAIDYEAPFLFLLFGNERAVLIDTGATASAEFFPLRRVVDELVAGWLARHPRREYHLLVLHTHPHGDHVAGDGQFADRPGTTVVGADLATAWEYFGFGEDPDAVAQVDLGGRVLECLPAPGHHEASVVFYDRWTGFLLTGDTVYPGRLYIQDWPAFTRTIDRLIDFSARRPVTHVLGCHIEMTRQPGVDYPIRTTYQPDEPPLQMTTAHLHEIRAAIEELGDRPGRRAHPLFILWPNP</sequence>
<keyword evidence="3" id="KW-1185">Reference proteome</keyword>
<dbReference type="Proteomes" id="UP000616724">
    <property type="component" value="Unassembled WGS sequence"/>
</dbReference>
<proteinExistence type="predicted"/>
<dbReference type="Pfam" id="PF00753">
    <property type="entry name" value="Lactamase_B"/>
    <property type="match status" value="1"/>
</dbReference>